<keyword evidence="1" id="KW-1185">Reference proteome</keyword>
<proteinExistence type="predicted"/>
<protein>
    <submittedName>
        <fullName evidence="2">FBA_2 domain-containing protein</fullName>
    </submittedName>
</protein>
<evidence type="ECO:0000313" key="1">
    <source>
        <dbReference type="Proteomes" id="UP000095282"/>
    </source>
</evidence>
<dbReference type="AlphaFoldDB" id="A0A1I7U4B8"/>
<name>A0A1I7U4B8_9PELO</name>
<dbReference type="Proteomes" id="UP000095282">
    <property type="component" value="Unplaced"/>
</dbReference>
<accession>A0A1I7U4B8</accession>
<organism evidence="1 2">
    <name type="scientific">Caenorhabditis tropicalis</name>
    <dbReference type="NCBI Taxonomy" id="1561998"/>
    <lineage>
        <taxon>Eukaryota</taxon>
        <taxon>Metazoa</taxon>
        <taxon>Ecdysozoa</taxon>
        <taxon>Nematoda</taxon>
        <taxon>Chromadorea</taxon>
        <taxon>Rhabditida</taxon>
        <taxon>Rhabditina</taxon>
        <taxon>Rhabditomorpha</taxon>
        <taxon>Rhabditoidea</taxon>
        <taxon>Rhabditidae</taxon>
        <taxon>Peloderinae</taxon>
        <taxon>Caenorhabditis</taxon>
    </lineage>
</organism>
<evidence type="ECO:0000313" key="2">
    <source>
        <dbReference type="WBParaSite" id="Csp11.Scaffold629.g14718.t2"/>
    </source>
</evidence>
<dbReference type="WBParaSite" id="Csp11.Scaffold629.g14718.t2">
    <property type="protein sequence ID" value="Csp11.Scaffold629.g14718.t2"/>
    <property type="gene ID" value="Csp11.Scaffold629.g14718"/>
</dbReference>
<reference evidence="2" key="1">
    <citation type="submission" date="2016-11" db="UniProtKB">
        <authorList>
            <consortium name="WormBaseParasite"/>
        </authorList>
    </citation>
    <scope>IDENTIFICATION</scope>
</reference>
<sequence>MCDRLPKIDRTRPVNYWKIGDTTFAISEASSSSPTRFSYRTYWNDDTAGAIAFASYLTDVFRIDVSELRILNDSKSIVDWVISRQNSIEHLRYDGSVRELEAMWPREFRRRTILGVNSDFTSKDVNIILLRGDSKNRHKTMYTIFTSWDYRKDDGTMVSMFFNGLGVDWKSVFQMVTWPDYAGNTYEL</sequence>